<comment type="caution">
    <text evidence="1">The sequence shown here is derived from an EMBL/GenBank/DDBJ whole genome shotgun (WGS) entry which is preliminary data.</text>
</comment>
<evidence type="ECO:0000313" key="2">
    <source>
        <dbReference type="Proteomes" id="UP001139125"/>
    </source>
</evidence>
<dbReference type="PROSITE" id="PS51257">
    <property type="entry name" value="PROKAR_LIPOPROTEIN"/>
    <property type="match status" value="1"/>
</dbReference>
<sequence length="170" mass="18961">MKNTIPIFVALVSVLSLFSCSNKEQEKEASVMKEVKPNQSEPSDTVSAEKYYLEADIEALSVLKKGDTFEVKTKEGQMALTLDVRRVQETIPGITSISANIGNKEKGLATLLLRDGRLTGMLDLYQENKKYRVQYDTERNASYIQEILPGEMDVLEGGKPLNPGESTRQQ</sequence>
<dbReference type="AlphaFoldDB" id="A0A9X2RGW9"/>
<name>A0A9X2RGW9_9BACT</name>
<reference evidence="1" key="1">
    <citation type="submission" date="2022-06" db="EMBL/GenBank/DDBJ databases">
        <title>Gracilimonas sp. CAU 1638 isolated from sea sediment.</title>
        <authorList>
            <person name="Kim W."/>
        </authorList>
    </citation>
    <scope>NUCLEOTIDE SEQUENCE</scope>
    <source>
        <strain evidence="1">CAU 1638</strain>
    </source>
</reference>
<keyword evidence="2" id="KW-1185">Reference proteome</keyword>
<dbReference type="EMBL" id="JANDBC010000001">
    <property type="protein sequence ID" value="MCP9291269.1"/>
    <property type="molecule type" value="Genomic_DNA"/>
</dbReference>
<dbReference type="Proteomes" id="UP001139125">
    <property type="component" value="Unassembled WGS sequence"/>
</dbReference>
<proteinExistence type="predicted"/>
<gene>
    <name evidence="1" type="ORF">NM125_06710</name>
</gene>
<protein>
    <recommendedName>
        <fullName evidence="3">Lipoprotein</fullName>
    </recommendedName>
</protein>
<accession>A0A9X2RGW9</accession>
<evidence type="ECO:0000313" key="1">
    <source>
        <dbReference type="EMBL" id="MCP9291269.1"/>
    </source>
</evidence>
<evidence type="ECO:0008006" key="3">
    <source>
        <dbReference type="Google" id="ProtNLM"/>
    </source>
</evidence>
<dbReference type="RefSeq" id="WP_255134062.1">
    <property type="nucleotide sequence ID" value="NZ_JANDBC010000001.1"/>
</dbReference>
<organism evidence="1 2">
    <name type="scientific">Gracilimonas sediminicola</name>
    <dbReference type="NCBI Taxonomy" id="2952158"/>
    <lineage>
        <taxon>Bacteria</taxon>
        <taxon>Pseudomonadati</taxon>
        <taxon>Balneolota</taxon>
        <taxon>Balneolia</taxon>
        <taxon>Balneolales</taxon>
        <taxon>Balneolaceae</taxon>
        <taxon>Gracilimonas</taxon>
    </lineage>
</organism>